<evidence type="ECO:0000313" key="2">
    <source>
        <dbReference type="Proteomes" id="UP000324222"/>
    </source>
</evidence>
<dbReference type="Proteomes" id="UP000324222">
    <property type="component" value="Unassembled WGS sequence"/>
</dbReference>
<dbReference type="AlphaFoldDB" id="A0A5B7KGE5"/>
<gene>
    <name evidence="1" type="ORF">E2C01_099257</name>
</gene>
<reference evidence="1 2" key="1">
    <citation type="submission" date="2019-05" db="EMBL/GenBank/DDBJ databases">
        <title>Another draft genome of Portunus trituberculatus and its Hox gene families provides insights of decapod evolution.</title>
        <authorList>
            <person name="Jeong J.-H."/>
            <person name="Song I."/>
            <person name="Kim S."/>
            <person name="Choi T."/>
            <person name="Kim D."/>
            <person name="Ryu S."/>
            <person name="Kim W."/>
        </authorList>
    </citation>
    <scope>NUCLEOTIDE SEQUENCE [LARGE SCALE GENOMIC DNA]</scope>
    <source>
        <tissue evidence="1">Muscle</tissue>
    </source>
</reference>
<organism evidence="1 2">
    <name type="scientific">Portunus trituberculatus</name>
    <name type="common">Swimming crab</name>
    <name type="synonym">Neptunus trituberculatus</name>
    <dbReference type="NCBI Taxonomy" id="210409"/>
    <lineage>
        <taxon>Eukaryota</taxon>
        <taxon>Metazoa</taxon>
        <taxon>Ecdysozoa</taxon>
        <taxon>Arthropoda</taxon>
        <taxon>Crustacea</taxon>
        <taxon>Multicrustacea</taxon>
        <taxon>Malacostraca</taxon>
        <taxon>Eumalacostraca</taxon>
        <taxon>Eucarida</taxon>
        <taxon>Decapoda</taxon>
        <taxon>Pleocyemata</taxon>
        <taxon>Brachyura</taxon>
        <taxon>Eubrachyura</taxon>
        <taxon>Portunoidea</taxon>
        <taxon>Portunidae</taxon>
        <taxon>Portuninae</taxon>
        <taxon>Portunus</taxon>
    </lineage>
</organism>
<dbReference type="EMBL" id="VSRR010136961">
    <property type="protein sequence ID" value="MPD03615.1"/>
    <property type="molecule type" value="Genomic_DNA"/>
</dbReference>
<name>A0A5B7KGE5_PORTR</name>
<proteinExistence type="predicted"/>
<keyword evidence="2" id="KW-1185">Reference proteome</keyword>
<accession>A0A5B7KGE5</accession>
<protein>
    <submittedName>
        <fullName evidence="1">Uncharacterized protein</fullName>
    </submittedName>
</protein>
<comment type="caution">
    <text evidence="1">The sequence shown here is derived from an EMBL/GenBank/DDBJ whole genome shotgun (WGS) entry which is preliminary data.</text>
</comment>
<evidence type="ECO:0000313" key="1">
    <source>
        <dbReference type="EMBL" id="MPD03615.1"/>
    </source>
</evidence>
<sequence>MLRGMGSSFTFLSFLSPPGCRDDLDLQNSPNTFEFTYIVALPSLRDSPQLQSIFSFTRPIPHSRTTIRTSAISTATYTEIRNNIAGLIKLHTLPKLFTTIKGPEFRWKAGYIYV</sequence>